<reference evidence="12" key="3">
    <citation type="journal article" date="2017" name="Genome Announc.">
        <title>Genome sequences of Cyberlindnera fabianii 65, Pichia kudriavzevii 129, and Saccharomyces cerevisiae 131 isolated from fermented masau fruits in Zimbabwe.</title>
        <authorList>
            <person name="van Rijswijck I.M.H."/>
            <person name="Derks M.F.L."/>
            <person name="Abee T."/>
            <person name="de Ridder D."/>
            <person name="Smid E.J."/>
        </authorList>
    </citation>
    <scope>NUCLEOTIDE SEQUENCE [LARGE SCALE GENOMIC DNA]</scope>
    <source>
        <strain evidence="12">129</strain>
    </source>
</reference>
<evidence type="ECO:0000313" key="12">
    <source>
        <dbReference type="Proteomes" id="UP000189274"/>
    </source>
</evidence>
<proteinExistence type="inferred from homology"/>
<evidence type="ECO:0000256" key="4">
    <source>
        <dbReference type="ARBA" id="ARBA00022448"/>
    </source>
</evidence>
<organism evidence="9 11">
    <name type="scientific">Pichia kudriavzevii</name>
    <name type="common">Yeast</name>
    <name type="synonym">Issatchenkia orientalis</name>
    <dbReference type="NCBI Taxonomy" id="4909"/>
    <lineage>
        <taxon>Eukaryota</taxon>
        <taxon>Fungi</taxon>
        <taxon>Dikarya</taxon>
        <taxon>Ascomycota</taxon>
        <taxon>Saccharomycotina</taxon>
        <taxon>Pichiomycetes</taxon>
        <taxon>Pichiales</taxon>
        <taxon>Pichiaceae</taxon>
        <taxon>Pichia</taxon>
    </lineage>
</organism>
<dbReference type="SUPFAM" id="SSF64356">
    <property type="entry name" value="SNARE-like"/>
    <property type="match status" value="1"/>
</dbReference>
<reference evidence="10" key="4">
    <citation type="submission" date="2017-01" db="EMBL/GenBank/DDBJ databases">
        <authorList>
            <person name="Mah S.A."/>
            <person name="Swanson W.J."/>
            <person name="Moy G.W."/>
            <person name="Vacquier V.D."/>
        </authorList>
    </citation>
    <scope>NUCLEOTIDE SEQUENCE [LARGE SCALE GENOMIC DNA]</scope>
    <source>
        <strain evidence="10">129</strain>
    </source>
</reference>
<evidence type="ECO:0000256" key="6">
    <source>
        <dbReference type="ARBA" id="ARBA00023242"/>
    </source>
</evidence>
<dbReference type="Pfam" id="PF13874">
    <property type="entry name" value="Nup54"/>
    <property type="match status" value="1"/>
</dbReference>
<dbReference type="EMBL" id="JQFK01000034">
    <property type="protein sequence ID" value="KGK37523.1"/>
    <property type="molecule type" value="Genomic_DNA"/>
</dbReference>
<reference evidence="11" key="1">
    <citation type="journal article" date="2014" name="Microb. Cell Fact.">
        <title>Exploiting Issatchenkia orientalis SD108 for succinic acid production.</title>
        <authorList>
            <person name="Xiao H."/>
            <person name="Shao Z."/>
            <person name="Jiang Y."/>
            <person name="Dole S."/>
            <person name="Zhao H."/>
        </authorList>
    </citation>
    <scope>NUCLEOTIDE SEQUENCE [LARGE SCALE GENOMIC DNA]</scope>
    <source>
        <strain evidence="11">SD108</strain>
    </source>
</reference>
<feature type="domain" description="Longin" evidence="8">
    <location>
        <begin position="433"/>
        <end position="555"/>
    </location>
</feature>
<evidence type="ECO:0000313" key="10">
    <source>
        <dbReference type="EMBL" id="ONH72033.1"/>
    </source>
</evidence>
<evidence type="ECO:0000259" key="8">
    <source>
        <dbReference type="PROSITE" id="PS50859"/>
    </source>
</evidence>
<accession>A0A099NXH8</accession>
<protein>
    <submittedName>
        <fullName evidence="10">Nucleoporin NUP57</fullName>
    </submittedName>
</protein>
<evidence type="ECO:0000313" key="11">
    <source>
        <dbReference type="Proteomes" id="UP000029867"/>
    </source>
</evidence>
<dbReference type="GO" id="GO:0017056">
    <property type="term" value="F:structural constituent of nuclear pore"/>
    <property type="evidence" value="ECO:0007669"/>
    <property type="project" value="TreeGrafter"/>
</dbReference>
<dbReference type="InterPro" id="IPR025712">
    <property type="entry name" value="Nup54_alpha-helical_dom"/>
</dbReference>
<keyword evidence="4" id="KW-0813">Transport</keyword>
<dbReference type="InterPro" id="IPR011012">
    <property type="entry name" value="Longin-like_dom_sf"/>
</dbReference>
<evidence type="ECO:0000256" key="2">
    <source>
        <dbReference type="ARBA" id="ARBA00004370"/>
    </source>
</evidence>
<evidence type="ECO:0000256" key="3">
    <source>
        <dbReference type="ARBA" id="ARBA00008025"/>
    </source>
</evidence>
<keyword evidence="6" id="KW-0539">Nucleus</keyword>
<dbReference type="PROSITE" id="PS50859">
    <property type="entry name" value="LONGIN"/>
    <property type="match status" value="1"/>
</dbReference>
<feature type="compositionally biased region" description="Polar residues" evidence="7">
    <location>
        <begin position="141"/>
        <end position="170"/>
    </location>
</feature>
<dbReference type="AlphaFoldDB" id="A0A099NXH8"/>
<dbReference type="PANTHER" id="PTHR13000">
    <property type="entry name" value="NUCLEOPORIN P54"/>
    <property type="match status" value="1"/>
</dbReference>
<dbReference type="Proteomes" id="UP000029867">
    <property type="component" value="Unassembled WGS sequence"/>
</dbReference>
<dbReference type="GO" id="GO:0006607">
    <property type="term" value="P:NLS-bearing protein import into nucleus"/>
    <property type="evidence" value="ECO:0007669"/>
    <property type="project" value="TreeGrafter"/>
</dbReference>
<dbReference type="EMBL" id="MQVM01000025">
    <property type="protein sequence ID" value="ONH72033.1"/>
    <property type="molecule type" value="Genomic_DNA"/>
</dbReference>
<comment type="subcellular location">
    <subcellularLocation>
        <location evidence="2">Membrane</location>
    </subcellularLocation>
    <subcellularLocation>
        <location evidence="1">Nucleus</location>
    </subcellularLocation>
</comment>
<evidence type="ECO:0000256" key="1">
    <source>
        <dbReference type="ARBA" id="ARBA00004123"/>
    </source>
</evidence>
<dbReference type="CDD" id="cd14824">
    <property type="entry name" value="Longin"/>
    <property type="match status" value="1"/>
</dbReference>
<dbReference type="eggNOG" id="KOG0862">
    <property type="taxonomic scope" value="Eukaryota"/>
</dbReference>
<dbReference type="InterPro" id="IPR010908">
    <property type="entry name" value="Longin_dom"/>
</dbReference>
<feature type="compositionally biased region" description="Polar residues" evidence="7">
    <location>
        <begin position="119"/>
        <end position="134"/>
    </location>
</feature>
<dbReference type="Proteomes" id="UP000189274">
    <property type="component" value="Unassembled WGS sequence"/>
</dbReference>
<dbReference type="Gene3D" id="3.30.450.50">
    <property type="entry name" value="Longin domain"/>
    <property type="match status" value="1"/>
</dbReference>
<dbReference type="GO" id="GO:0044613">
    <property type="term" value="C:nuclear pore central transport channel"/>
    <property type="evidence" value="ECO:0007669"/>
    <property type="project" value="TreeGrafter"/>
</dbReference>
<dbReference type="PANTHER" id="PTHR13000:SF0">
    <property type="entry name" value="NUCLEOPORIN P54"/>
    <property type="match status" value="1"/>
</dbReference>
<gene>
    <name evidence="10" type="ORF">BOH78_4102</name>
    <name evidence="9" type="ORF">JL09_g3288</name>
</gene>
<name>A0A099NXH8_PICKU</name>
<feature type="region of interest" description="Disordered" evidence="7">
    <location>
        <begin position="25"/>
        <end position="205"/>
    </location>
</feature>
<dbReference type="GO" id="GO:0006999">
    <property type="term" value="P:nuclear pore organization"/>
    <property type="evidence" value="ECO:0007669"/>
    <property type="project" value="TreeGrafter"/>
</dbReference>
<evidence type="ECO:0000256" key="5">
    <source>
        <dbReference type="ARBA" id="ARBA00023136"/>
    </source>
</evidence>
<dbReference type="VEuPathDB" id="FungiDB:C5L36_0C01330"/>
<dbReference type="SMART" id="SM01270">
    <property type="entry name" value="Longin"/>
    <property type="match status" value="1"/>
</dbReference>
<feature type="compositionally biased region" description="Low complexity" evidence="7">
    <location>
        <begin position="27"/>
        <end position="58"/>
    </location>
</feature>
<dbReference type="GO" id="GO:0036228">
    <property type="term" value="P:protein localization to nuclear inner membrane"/>
    <property type="evidence" value="ECO:0007669"/>
    <property type="project" value="TreeGrafter"/>
</dbReference>
<dbReference type="Pfam" id="PF13774">
    <property type="entry name" value="Longin"/>
    <property type="match status" value="1"/>
</dbReference>
<dbReference type="InterPro" id="IPR024864">
    <property type="entry name" value="Nup54/Nup57/Nup44"/>
</dbReference>
<reference evidence="9" key="2">
    <citation type="submission" date="2014-08" db="EMBL/GenBank/DDBJ databases">
        <title>Exploiting Issatchenkia orientalis SD108 for Succinic Acid Production.</title>
        <authorList>
            <person name="Xiao H."/>
            <person name="Shao Z."/>
            <person name="Jiang Y."/>
            <person name="Dole S."/>
            <person name="Zhao H."/>
        </authorList>
    </citation>
    <scope>NUCLEOTIDE SEQUENCE [LARGE SCALE GENOMIC DNA]</scope>
    <source>
        <strain evidence="9">SD108</strain>
    </source>
</reference>
<sequence>MFGSSNTTSGAGSAGTGTGFSFGGGATVSTSQPTKPAFSFGNANTNTNTSTGANTSNGGTSGGFSFGKPAATTNAATPGSSTTPGFSFGNSTTKPSASAGNGGFSFGNSTSNTTASNTKTGLGTNTTMPSSLGSGNAGFSFGNQNSAQGTNVQPQGASKTTSMFSSQPSFGWSKPGTLTTNTATTTTLPTTTAMTTGSNTSLGLQSAQQGTMNNTRSDYTPTINDKLLKIKNSWDPSNPQCKMVTHVYNRVDPNFSYFNRPENETPEEWENAMANRPKEYNTLPVKCAGFNQLFERNQIQDVHVKETRLLLNDIDNRITKMNEKHDLHSNTLLLKCKMKQKNLNIKLLKIAINLSILKYKGYPLTNDEEILISKFNELLKKLDDPVGLNRVNELWARLASLKEKYPVPIGGDCEPDSVEEGSDSQVIQNMVKVLAKQQQGIQFLYELMEEDENNDDSKDAELIVAKKELKQVLHQLSGIGNIKAFKKMIHYQVDETSDLAVVTITSEGFPAQLSLSYLNEIHDEFVHVYGMEMVNILKRGDILKPYQFMSFETFITKTKKIYADTRAKDGLSDINGQLRDGRRAEQPTGFEY</sequence>
<evidence type="ECO:0000256" key="7">
    <source>
        <dbReference type="SAM" id="MobiDB-lite"/>
    </source>
</evidence>
<comment type="similarity">
    <text evidence="3">Belongs to the synaptobrevin family.</text>
</comment>
<dbReference type="GO" id="GO:0016020">
    <property type="term" value="C:membrane"/>
    <property type="evidence" value="ECO:0007669"/>
    <property type="project" value="UniProtKB-SubCell"/>
</dbReference>
<keyword evidence="5" id="KW-0472">Membrane</keyword>
<comment type="caution">
    <text evidence="9">The sequence shown here is derived from an EMBL/GenBank/DDBJ whole genome shotgun (WGS) entry which is preliminary data.</text>
</comment>
<evidence type="ECO:0000313" key="9">
    <source>
        <dbReference type="EMBL" id="KGK37523.1"/>
    </source>
</evidence>
<feature type="compositionally biased region" description="Low complexity" evidence="7">
    <location>
        <begin position="177"/>
        <end position="200"/>
    </location>
</feature>
<dbReference type="eggNOG" id="KOG3091">
    <property type="taxonomic scope" value="Eukaryota"/>
</dbReference>
<feature type="compositionally biased region" description="Polar residues" evidence="7">
    <location>
        <begin position="71"/>
        <end position="95"/>
    </location>
</feature>
<dbReference type="HOGENOM" id="CLU_460834_0_0_1"/>
<feature type="compositionally biased region" description="Low complexity" evidence="7">
    <location>
        <begin position="106"/>
        <end position="118"/>
    </location>
</feature>